<feature type="compositionally biased region" description="Low complexity" evidence="1">
    <location>
        <begin position="367"/>
        <end position="381"/>
    </location>
</feature>
<dbReference type="EMBL" id="JAKROA010000004">
    <property type="protein sequence ID" value="KAL5107642.1"/>
    <property type="molecule type" value="Genomic_DNA"/>
</dbReference>
<keyword evidence="4" id="KW-1185">Reference proteome</keyword>
<accession>A0ABR4QDL9</accession>
<keyword evidence="2" id="KW-0812">Transmembrane</keyword>
<feature type="region of interest" description="Disordered" evidence="1">
    <location>
        <begin position="72"/>
        <end position="99"/>
    </location>
</feature>
<gene>
    <name evidence="3" type="ORF">TcWFU_004406</name>
</gene>
<feature type="transmembrane region" description="Helical" evidence="2">
    <location>
        <begin position="21"/>
        <end position="40"/>
    </location>
</feature>
<feature type="region of interest" description="Disordered" evidence="1">
    <location>
        <begin position="507"/>
        <end position="541"/>
    </location>
</feature>
<comment type="caution">
    <text evidence="3">The sequence shown here is derived from an EMBL/GenBank/DDBJ whole genome shotgun (WGS) entry which is preliminary data.</text>
</comment>
<feature type="compositionally biased region" description="Polar residues" evidence="1">
    <location>
        <begin position="350"/>
        <end position="366"/>
    </location>
</feature>
<evidence type="ECO:0000256" key="2">
    <source>
        <dbReference type="SAM" id="Phobius"/>
    </source>
</evidence>
<feature type="compositionally biased region" description="Basic and acidic residues" evidence="1">
    <location>
        <begin position="86"/>
        <end position="97"/>
    </location>
</feature>
<keyword evidence="2" id="KW-1133">Transmembrane helix</keyword>
<feature type="compositionally biased region" description="Basic and acidic residues" evidence="1">
    <location>
        <begin position="517"/>
        <end position="530"/>
    </location>
</feature>
<protein>
    <submittedName>
        <fullName evidence="3">Uncharacterized protein</fullName>
    </submittedName>
</protein>
<feature type="compositionally biased region" description="Gly residues" evidence="1">
    <location>
        <begin position="532"/>
        <end position="541"/>
    </location>
</feature>
<evidence type="ECO:0000313" key="3">
    <source>
        <dbReference type="EMBL" id="KAL5107642.1"/>
    </source>
</evidence>
<feature type="region of interest" description="Disordered" evidence="1">
    <location>
        <begin position="400"/>
        <end position="422"/>
    </location>
</feature>
<evidence type="ECO:0000313" key="4">
    <source>
        <dbReference type="Proteomes" id="UP001651158"/>
    </source>
</evidence>
<reference evidence="3 4" key="1">
    <citation type="journal article" date="2022" name="Front. Cell. Infect. Microbiol.">
        <title>The Genomes of Two Strains of Taenia crassiceps the Animal Model for the Study of Human Cysticercosis.</title>
        <authorList>
            <person name="Bobes R.J."/>
            <person name="Estrada K."/>
            <person name="Rios-Valencia D.G."/>
            <person name="Calderon-Gallegos A."/>
            <person name="de la Torre P."/>
            <person name="Carrero J.C."/>
            <person name="Sanchez-Flores A."/>
            <person name="Laclette J.P."/>
        </authorList>
    </citation>
    <scope>NUCLEOTIDE SEQUENCE [LARGE SCALE GENOMIC DNA]</scope>
    <source>
        <strain evidence="3">WFUcys</strain>
    </source>
</reference>
<name>A0ABR4QDL9_9CEST</name>
<evidence type="ECO:0000256" key="1">
    <source>
        <dbReference type="SAM" id="MobiDB-lite"/>
    </source>
</evidence>
<sequence length="541" mass="58282">MTGASQLLLHLTQQLLLMTEIMAVVAIIMMIVIMVVVWWMCSINVTFLAMSADAMRQADTIKMHDTVDDTLLAQPRHTSVQSTGTRRREAVQADHSGDSTPTHIAAVAIGRPFPLTTSLATVPPLRKVAPYPTTSDHHLRLTLLPPSSPHHTTPHLPPPALHCTIPSSTNAPPLTQMPSSCLHSTPHLPTSPPTTSTNLISSASLLLSISTSTSFHFHFQSNPTPPHPTPSTCLPHASPTHPTLLNAIHSTNCITLSPLTRLLPPYTRTYLPQHPTHQSLHLHTRLPACLPAYLPTFLPSYTSLATVPPLRKVAPYPTTSDHHLRLTLLPTSSPHHTTPHLPPPALHCTIPSSTNAPPLTQMPSSCLHSTPHLPTSPPTTSTNLISSASLLLSISTSTSTSNSTFHPHPTPPHPIHMSAPCQPHTHPTLLSTQFIQPTASLSALSLDYFLHTHVHTYHNIPPTNPSTYIPACRPACLPTFLPSYLPTFLRSTSDMCDAMTGASQLLPPSDAAAAADDGDHGGRRNYHDDSDNGGGVVDVQH</sequence>
<feature type="region of interest" description="Disordered" evidence="1">
    <location>
        <begin position="331"/>
        <end position="381"/>
    </location>
</feature>
<proteinExistence type="predicted"/>
<dbReference type="Proteomes" id="UP001651158">
    <property type="component" value="Unassembled WGS sequence"/>
</dbReference>
<feature type="compositionally biased region" description="Low complexity" evidence="1">
    <location>
        <begin position="182"/>
        <end position="196"/>
    </location>
</feature>
<keyword evidence="2" id="KW-0472">Membrane</keyword>
<organism evidence="3 4">
    <name type="scientific">Taenia crassiceps</name>
    <dbReference type="NCBI Taxonomy" id="6207"/>
    <lineage>
        <taxon>Eukaryota</taxon>
        <taxon>Metazoa</taxon>
        <taxon>Spiralia</taxon>
        <taxon>Lophotrochozoa</taxon>
        <taxon>Platyhelminthes</taxon>
        <taxon>Cestoda</taxon>
        <taxon>Eucestoda</taxon>
        <taxon>Cyclophyllidea</taxon>
        <taxon>Taeniidae</taxon>
        <taxon>Taenia</taxon>
    </lineage>
</organism>
<feature type="region of interest" description="Disordered" evidence="1">
    <location>
        <begin position="145"/>
        <end position="196"/>
    </location>
</feature>
<feature type="compositionally biased region" description="Polar residues" evidence="1">
    <location>
        <begin position="165"/>
        <end position="181"/>
    </location>
</feature>